<keyword evidence="10" id="KW-1003">Cell membrane</keyword>
<gene>
    <name evidence="10" type="primary">msrQ</name>
    <name evidence="12" type="ORF">UA45_07870</name>
</gene>
<comment type="caution">
    <text evidence="10">Lacks conserved residue(s) required for the propagation of feature annotation.</text>
</comment>
<comment type="subunit">
    <text evidence="10">Heterodimer of a catalytic subunit (MsrP) and a heme-binding subunit (MsrQ).</text>
</comment>
<dbReference type="GO" id="GO:0010181">
    <property type="term" value="F:FMN binding"/>
    <property type="evidence" value="ECO:0007669"/>
    <property type="project" value="UniProtKB-UniRule"/>
</dbReference>
<organism evidence="12 13">
    <name type="scientific">Morganella morganii</name>
    <name type="common">Proteus morganii</name>
    <dbReference type="NCBI Taxonomy" id="582"/>
    <lineage>
        <taxon>Bacteria</taxon>
        <taxon>Pseudomonadati</taxon>
        <taxon>Pseudomonadota</taxon>
        <taxon>Gammaproteobacteria</taxon>
        <taxon>Enterobacterales</taxon>
        <taxon>Morganellaceae</taxon>
        <taxon>Morganella</taxon>
    </lineage>
</organism>
<dbReference type="GO" id="GO:0016679">
    <property type="term" value="F:oxidoreductase activity, acting on diphenols and related substances as donors"/>
    <property type="evidence" value="ECO:0007669"/>
    <property type="project" value="TreeGrafter"/>
</dbReference>
<dbReference type="InterPro" id="IPR013130">
    <property type="entry name" value="Fe3_Rdtase_TM_dom"/>
</dbReference>
<dbReference type="PANTHER" id="PTHR36964:SF1">
    <property type="entry name" value="PROTEIN-METHIONINE-SULFOXIDE REDUCTASE HEME-BINDING SUBUNIT MSRQ"/>
    <property type="match status" value="1"/>
</dbReference>
<dbReference type="GO" id="GO:0020037">
    <property type="term" value="F:heme binding"/>
    <property type="evidence" value="ECO:0007669"/>
    <property type="project" value="UniProtKB-UniRule"/>
</dbReference>
<dbReference type="GO" id="GO:0046872">
    <property type="term" value="F:metal ion binding"/>
    <property type="evidence" value="ECO:0007669"/>
    <property type="project" value="UniProtKB-KW"/>
</dbReference>
<comment type="cofactor">
    <cofactor evidence="10">
        <name>heme b</name>
        <dbReference type="ChEBI" id="CHEBI:60344"/>
    </cofactor>
    <text evidence="10">Binds 1 heme b (iron(II)-protoporphyrin IX) group per subunit.</text>
</comment>
<feature type="transmembrane region" description="Helical" evidence="10">
    <location>
        <begin position="79"/>
        <end position="96"/>
    </location>
</feature>
<keyword evidence="8 10" id="KW-0408">Iron</keyword>
<comment type="caution">
    <text evidence="12">The sequence shown here is derived from an EMBL/GenBank/DDBJ whole genome shotgun (WGS) entry which is preliminary data.</text>
</comment>
<evidence type="ECO:0000256" key="2">
    <source>
        <dbReference type="ARBA" id="ARBA00022448"/>
    </source>
</evidence>
<evidence type="ECO:0000256" key="8">
    <source>
        <dbReference type="ARBA" id="ARBA00023004"/>
    </source>
</evidence>
<evidence type="ECO:0000256" key="4">
    <source>
        <dbReference type="ARBA" id="ARBA00022643"/>
    </source>
</evidence>
<dbReference type="AlphaFoldDB" id="A0A0D8L8U2"/>
<feature type="transmembrane region" description="Helical" evidence="10">
    <location>
        <begin position="116"/>
        <end position="133"/>
    </location>
</feature>
<dbReference type="Proteomes" id="UP000032582">
    <property type="component" value="Unassembled WGS sequence"/>
</dbReference>
<keyword evidence="7 10" id="KW-1133">Transmembrane helix</keyword>
<comment type="similarity">
    <text evidence="10">Belongs to the MsrQ family.</text>
</comment>
<dbReference type="PANTHER" id="PTHR36964">
    <property type="entry name" value="PROTEIN-METHIONINE-SULFOXIDE REDUCTASE HEME-BINDING SUBUNIT MSRQ"/>
    <property type="match status" value="1"/>
</dbReference>
<reference evidence="12 13" key="1">
    <citation type="submission" date="2015-02" db="EMBL/GenBank/DDBJ databases">
        <title>Whole genome shotgun sequencing of cultured foodborne pathogen.</title>
        <authorList>
            <person name="Timme R."/>
            <person name="Allard M.W."/>
            <person name="Strain E."/>
            <person name="Evans P.S."/>
            <person name="Brown E."/>
        </authorList>
    </citation>
    <scope>NUCLEOTIDE SEQUENCE [LARGE SCALE GENOMIC DNA]</scope>
    <source>
        <strain evidence="12 13">GCSL-TSO-24</strain>
    </source>
</reference>
<evidence type="ECO:0000256" key="5">
    <source>
        <dbReference type="ARBA" id="ARBA00022692"/>
    </source>
</evidence>
<evidence type="ECO:0000256" key="6">
    <source>
        <dbReference type="ARBA" id="ARBA00022982"/>
    </source>
</evidence>
<evidence type="ECO:0000256" key="3">
    <source>
        <dbReference type="ARBA" id="ARBA00022617"/>
    </source>
</evidence>
<keyword evidence="6 10" id="KW-0249">Electron transport</keyword>
<feature type="domain" description="Ferric oxidoreductase" evidence="11">
    <location>
        <begin position="48"/>
        <end position="160"/>
    </location>
</feature>
<keyword evidence="10" id="KW-0285">Flavoprotein</keyword>
<name>A0A0D8L8U2_MORMO</name>
<dbReference type="GO" id="GO:0005886">
    <property type="term" value="C:plasma membrane"/>
    <property type="evidence" value="ECO:0007669"/>
    <property type="project" value="UniProtKB-SubCell"/>
</dbReference>
<dbReference type="HAMAP" id="MF_01207">
    <property type="entry name" value="MsrQ"/>
    <property type="match status" value="1"/>
</dbReference>
<evidence type="ECO:0000256" key="9">
    <source>
        <dbReference type="ARBA" id="ARBA00023136"/>
    </source>
</evidence>
<feature type="transmembrane region" description="Helical" evidence="10">
    <location>
        <begin position="145"/>
        <end position="166"/>
    </location>
</feature>
<comment type="subcellular location">
    <subcellularLocation>
        <location evidence="10">Cell membrane</location>
        <topology evidence="10">Multi-pass membrane protein</topology>
    </subcellularLocation>
    <subcellularLocation>
        <location evidence="1">Membrane</location>
        <topology evidence="1">Multi-pass membrane protein</topology>
    </subcellularLocation>
</comment>
<dbReference type="GO" id="GO:0030091">
    <property type="term" value="P:protein repair"/>
    <property type="evidence" value="ECO:0007669"/>
    <property type="project" value="UniProtKB-UniRule"/>
</dbReference>
<feature type="transmembrane region" description="Helical" evidence="10">
    <location>
        <begin position="12"/>
        <end position="33"/>
    </location>
</feature>
<dbReference type="GO" id="GO:0009055">
    <property type="term" value="F:electron transfer activity"/>
    <property type="evidence" value="ECO:0007669"/>
    <property type="project" value="UniProtKB-UniRule"/>
</dbReference>
<keyword evidence="9 10" id="KW-0472">Membrane</keyword>
<keyword evidence="3 10" id="KW-0349">Heme</keyword>
<keyword evidence="5 10" id="KW-0812">Transmembrane</keyword>
<accession>A0A0D8L8U2</accession>
<comment type="function">
    <text evidence="10">Part of the MsrPQ system that repairs oxidized periplasmic proteins containing methionine sulfoxide residues (Met-O), using respiratory chain electrons. Thus protects these proteins from oxidative-stress damage caused by reactive species of oxygen and chlorine generated by the host defense mechanisms. MsrPQ is essential for the maintenance of envelope integrity under bleach stress, rescuing a wide series of structurally unrelated periplasmic proteins from methionine oxidation. MsrQ provides electrons for reduction to the reductase catalytic subunit MsrP, using the quinone pool of the respiratory chain.</text>
</comment>
<dbReference type="PATRIC" id="fig|582.24.peg.2460"/>
<feature type="transmembrane region" description="Helical" evidence="10">
    <location>
        <begin position="45"/>
        <end position="67"/>
    </location>
</feature>
<dbReference type="EMBL" id="JZSH01000069">
    <property type="protein sequence ID" value="KJF78169.1"/>
    <property type="molecule type" value="Genomic_DNA"/>
</dbReference>
<comment type="cofactor">
    <cofactor evidence="10">
        <name>FMN</name>
        <dbReference type="ChEBI" id="CHEBI:58210"/>
    </cofactor>
    <text evidence="10">Binds 1 FMN per subunit.</text>
</comment>
<evidence type="ECO:0000256" key="7">
    <source>
        <dbReference type="ARBA" id="ARBA00022989"/>
    </source>
</evidence>
<protein>
    <recommendedName>
        <fullName evidence="10">Protein-methionine-sulfoxide reductase heme-binding subunit MsrQ</fullName>
    </recommendedName>
    <alternativeName>
        <fullName evidence="10">Flavocytochrome MsrQ</fullName>
    </alternativeName>
</protein>
<keyword evidence="10" id="KW-0479">Metal-binding</keyword>
<proteinExistence type="inferred from homology"/>
<evidence type="ECO:0000259" key="11">
    <source>
        <dbReference type="Pfam" id="PF01794"/>
    </source>
</evidence>
<sequence>MMKLFRYPFINLFFHLTAGLPLVWLIYAVNYGMLGADPAKDIQHFTGITALRLVIIIAVIPVIAFYFKLNSLYQVRKLLGLWCFFWATLHLASYFFLEIGAENTALFFSEIVSRFYLNLGAAGWLILCLMAVTSSDRIRSLSGRWWKRIHNLLYPLLFIVITHYILAAKTDTPEPAIYLILVILAYCHRRQQRSKEQVLPDKTG</sequence>
<evidence type="ECO:0000256" key="1">
    <source>
        <dbReference type="ARBA" id="ARBA00004141"/>
    </source>
</evidence>
<evidence type="ECO:0000256" key="10">
    <source>
        <dbReference type="HAMAP-Rule" id="MF_01207"/>
    </source>
</evidence>
<evidence type="ECO:0000313" key="13">
    <source>
        <dbReference type="Proteomes" id="UP000032582"/>
    </source>
</evidence>
<keyword evidence="4 10" id="KW-0288">FMN</keyword>
<evidence type="ECO:0000313" key="12">
    <source>
        <dbReference type="EMBL" id="KJF78169.1"/>
    </source>
</evidence>
<keyword evidence="2 10" id="KW-0813">Transport</keyword>
<dbReference type="Pfam" id="PF01794">
    <property type="entry name" value="Ferric_reduct"/>
    <property type="match status" value="1"/>
</dbReference>
<dbReference type="InterPro" id="IPR022837">
    <property type="entry name" value="MsrQ-like"/>
</dbReference>